<reference evidence="3" key="1">
    <citation type="submission" date="2020-12" db="EMBL/GenBank/DDBJ databases">
        <title>Genomic characterization of non-nitrogen-fixing Frankia strains.</title>
        <authorList>
            <person name="Carlos-Shanley C."/>
            <person name="Guerra T."/>
            <person name="Hahn D."/>
        </authorList>
    </citation>
    <scope>NUCLEOTIDE SEQUENCE</scope>
    <source>
        <strain evidence="3">CN6</strain>
    </source>
</reference>
<feature type="region of interest" description="Disordered" evidence="1">
    <location>
        <begin position="157"/>
        <end position="184"/>
    </location>
</feature>
<dbReference type="PANTHER" id="PTHR34351:SF1">
    <property type="entry name" value="SLR1927 PROTEIN"/>
    <property type="match status" value="1"/>
</dbReference>
<dbReference type="EMBL" id="JAEACQ010000088">
    <property type="protein sequence ID" value="MBL7625840.1"/>
    <property type="molecule type" value="Genomic_DNA"/>
</dbReference>
<evidence type="ECO:0000313" key="4">
    <source>
        <dbReference type="Proteomes" id="UP000604475"/>
    </source>
</evidence>
<gene>
    <name evidence="3" type="ORF">I7412_01320</name>
</gene>
<keyword evidence="2" id="KW-0472">Membrane</keyword>
<dbReference type="AlphaFoldDB" id="A0A937RBA3"/>
<keyword evidence="4" id="KW-1185">Reference proteome</keyword>
<protein>
    <submittedName>
        <fullName evidence="3">DUF58 domain-containing protein</fullName>
    </submittedName>
</protein>
<accession>A0A937RBA3</accession>
<feature type="transmembrane region" description="Helical" evidence="2">
    <location>
        <begin position="29"/>
        <end position="48"/>
    </location>
</feature>
<comment type="caution">
    <text evidence="3">The sequence shown here is derived from an EMBL/GenBank/DDBJ whole genome shotgun (WGS) entry which is preliminary data.</text>
</comment>
<dbReference type="PANTHER" id="PTHR34351">
    <property type="entry name" value="SLR1927 PROTEIN-RELATED"/>
    <property type="match status" value="1"/>
</dbReference>
<evidence type="ECO:0000313" key="3">
    <source>
        <dbReference type="EMBL" id="MBL7625840.1"/>
    </source>
</evidence>
<keyword evidence="2" id="KW-0812">Transmembrane</keyword>
<organism evidence="3 4">
    <name type="scientific">Frankia nepalensis</name>
    <dbReference type="NCBI Taxonomy" id="1836974"/>
    <lineage>
        <taxon>Bacteria</taxon>
        <taxon>Bacillati</taxon>
        <taxon>Actinomycetota</taxon>
        <taxon>Actinomycetes</taxon>
        <taxon>Frankiales</taxon>
        <taxon>Frankiaceae</taxon>
        <taxon>Frankia</taxon>
    </lineage>
</organism>
<keyword evidence="2" id="KW-1133">Transmembrane helix</keyword>
<sequence>MITRSGVAVAVVAVVFGVAGFVLRYPELVVISAAAVCALLVAGGWLLVSPNVTISRQVRPARVVEGEPAFGYLTVTNVSSRRCPPIHAEEKVAGVTVDIALPSLVPGAKAERGYPLPTGRRGVYEVGPLTIGHSDPLRLVHVGQVRTERSTLRVRPRVHDVGPLPTGGSPDLDGPTSNEAPQGGVAFHSLRDYVRG</sequence>
<feature type="non-terminal residue" evidence="3">
    <location>
        <position position="196"/>
    </location>
</feature>
<feature type="transmembrane region" description="Helical" evidence="2">
    <location>
        <begin position="7"/>
        <end position="23"/>
    </location>
</feature>
<evidence type="ECO:0000256" key="2">
    <source>
        <dbReference type="SAM" id="Phobius"/>
    </source>
</evidence>
<dbReference type="Proteomes" id="UP000604475">
    <property type="component" value="Unassembled WGS sequence"/>
</dbReference>
<evidence type="ECO:0000256" key="1">
    <source>
        <dbReference type="SAM" id="MobiDB-lite"/>
    </source>
</evidence>
<proteinExistence type="predicted"/>
<name>A0A937RBA3_9ACTN</name>